<sequence length="487" mass="53809">MLAIIFCNTHRPLPQTLAAHYEFAMLPLANRPVVWHMVEQCVRAGITRLLFVAQEKPEALREQLGNGERWGVSIDVVPPVKARSNEQAQGDFDTDFATENLATLSALLREEQAALIFPALWLCNPEDIAQITHQQKEQPPVSRLLGPHSAAPKMHIAGSTAPAAIVLPQTEPLQLTTVADVYNATMHALDGSLPWLVREEMEKADGIFIGHHSNVHPEATLHPPVIIGPYATIAARCVIGPHAVIGARSIVDSGAEIIRSVLESESYAGSMTYRQDMFSISNMLFSLPDETCILVPDDFLQNTLSKTGKSGQRGATLLRNVTHRGVALLLLLLFWPLPLLLWIAGGFRFRRRVIAGIEQSDSLDCEHKVSQLTIRLAATTRLPRIITQFPALLDVAAGRIALVGPEPVSMEEAASMRHEWERLRFKTKPGLIPPWAGLAPAPLNDVERRTINAWYGRHADLRTDADVLAGLLRRGWPHLRHSRSEEG</sequence>
<keyword evidence="1" id="KW-0472">Membrane</keyword>
<dbReference type="Pfam" id="PF00483">
    <property type="entry name" value="NTP_transferase"/>
    <property type="match status" value="1"/>
</dbReference>
<gene>
    <name evidence="3" type="ORF">DSM101010T_28410</name>
</gene>
<evidence type="ECO:0000259" key="2">
    <source>
        <dbReference type="Pfam" id="PF00483"/>
    </source>
</evidence>
<dbReference type="InterPro" id="IPR005835">
    <property type="entry name" value="NTP_transferase_dom"/>
</dbReference>
<protein>
    <recommendedName>
        <fullName evidence="2">Nucleotidyl transferase domain-containing protein</fullName>
    </recommendedName>
</protein>
<dbReference type="Gene3D" id="3.90.550.10">
    <property type="entry name" value="Spore Coat Polysaccharide Biosynthesis Protein SpsA, Chain A"/>
    <property type="match status" value="1"/>
</dbReference>
<feature type="domain" description="Nucleotidyl transferase" evidence="2">
    <location>
        <begin position="25"/>
        <end position="76"/>
    </location>
</feature>
<feature type="transmembrane region" description="Helical" evidence="1">
    <location>
        <begin position="325"/>
        <end position="344"/>
    </location>
</feature>
<reference evidence="3 4" key="1">
    <citation type="submission" date="2020-05" db="EMBL/GenBank/DDBJ databases">
        <title>Draft genome sequence of Desulfovibrio sp. strain HN2T.</title>
        <authorList>
            <person name="Ueno A."/>
            <person name="Tamazawa S."/>
            <person name="Tamamura S."/>
            <person name="Murakami T."/>
            <person name="Kiyama T."/>
            <person name="Inomata H."/>
            <person name="Amano Y."/>
            <person name="Miyakawa K."/>
            <person name="Tamaki H."/>
            <person name="Naganuma T."/>
            <person name="Kaneko K."/>
        </authorList>
    </citation>
    <scope>NUCLEOTIDE SEQUENCE [LARGE SCALE GENOMIC DNA]</scope>
    <source>
        <strain evidence="3 4">HN2</strain>
    </source>
</reference>
<name>A0A7J0BLD0_9BACT</name>
<keyword evidence="4" id="KW-1185">Reference proteome</keyword>
<dbReference type="AlphaFoldDB" id="A0A7J0BLD0"/>
<keyword evidence="1" id="KW-1133">Transmembrane helix</keyword>
<keyword evidence="1" id="KW-0812">Transmembrane</keyword>
<dbReference type="SUPFAM" id="SSF53448">
    <property type="entry name" value="Nucleotide-diphospho-sugar transferases"/>
    <property type="match status" value="1"/>
</dbReference>
<organism evidence="3 4">
    <name type="scientific">Desulfovibrio subterraneus</name>
    <dbReference type="NCBI Taxonomy" id="2718620"/>
    <lineage>
        <taxon>Bacteria</taxon>
        <taxon>Pseudomonadati</taxon>
        <taxon>Thermodesulfobacteriota</taxon>
        <taxon>Desulfovibrionia</taxon>
        <taxon>Desulfovibrionales</taxon>
        <taxon>Desulfovibrionaceae</taxon>
        <taxon>Desulfovibrio</taxon>
    </lineage>
</organism>
<dbReference type="EMBL" id="BLVO01000013">
    <property type="protein sequence ID" value="GFM34476.1"/>
    <property type="molecule type" value="Genomic_DNA"/>
</dbReference>
<dbReference type="RefSeq" id="WP_174406067.1">
    <property type="nucleotide sequence ID" value="NZ_BLVO01000013.1"/>
</dbReference>
<evidence type="ECO:0000313" key="4">
    <source>
        <dbReference type="Proteomes" id="UP000503840"/>
    </source>
</evidence>
<dbReference type="CDD" id="cd00208">
    <property type="entry name" value="LbetaH"/>
    <property type="match status" value="1"/>
</dbReference>
<dbReference type="PANTHER" id="PTHR22572">
    <property type="entry name" value="SUGAR-1-PHOSPHATE GUANYL TRANSFERASE"/>
    <property type="match status" value="1"/>
</dbReference>
<evidence type="ECO:0000313" key="3">
    <source>
        <dbReference type="EMBL" id="GFM34476.1"/>
    </source>
</evidence>
<accession>A0A7J0BLD0</accession>
<comment type="caution">
    <text evidence="3">The sequence shown here is derived from an EMBL/GenBank/DDBJ whole genome shotgun (WGS) entry which is preliminary data.</text>
</comment>
<dbReference type="InterPro" id="IPR050486">
    <property type="entry name" value="Mannose-1P_guanyltransferase"/>
</dbReference>
<dbReference type="Proteomes" id="UP000503840">
    <property type="component" value="Unassembled WGS sequence"/>
</dbReference>
<dbReference type="InterPro" id="IPR029044">
    <property type="entry name" value="Nucleotide-diphossugar_trans"/>
</dbReference>
<dbReference type="Gene3D" id="2.160.10.10">
    <property type="entry name" value="Hexapeptide repeat proteins"/>
    <property type="match status" value="1"/>
</dbReference>
<evidence type="ECO:0000256" key="1">
    <source>
        <dbReference type="SAM" id="Phobius"/>
    </source>
</evidence>
<proteinExistence type="predicted"/>